<organism evidence="3 4">
    <name type="scientific">Achromobacter mucicolens</name>
    <dbReference type="NCBI Taxonomy" id="1389922"/>
    <lineage>
        <taxon>Bacteria</taxon>
        <taxon>Pseudomonadati</taxon>
        <taxon>Pseudomonadota</taxon>
        <taxon>Betaproteobacteria</taxon>
        <taxon>Burkholderiales</taxon>
        <taxon>Alcaligenaceae</taxon>
        <taxon>Achromobacter</taxon>
    </lineage>
</organism>
<dbReference type="Pfam" id="PF15607">
    <property type="entry name" value="Ntox44"/>
    <property type="match status" value="1"/>
</dbReference>
<proteinExistence type="predicted"/>
<dbReference type="RefSeq" id="WP_279991800.1">
    <property type="nucleotide sequence ID" value="NZ_JAOBZK010000039.1"/>
</dbReference>
<dbReference type="InterPro" id="IPR008727">
    <property type="entry name" value="PAAR_motif"/>
</dbReference>
<gene>
    <name evidence="3" type="ORF">N5C72_22360</name>
</gene>
<dbReference type="Gene3D" id="2.60.200.60">
    <property type="match status" value="1"/>
</dbReference>
<accession>A0ABD4Z084</accession>
<feature type="region of interest" description="Disordered" evidence="1">
    <location>
        <begin position="106"/>
        <end position="125"/>
    </location>
</feature>
<comment type="caution">
    <text evidence="3">The sequence shown here is derived from an EMBL/GenBank/DDBJ whole genome shotgun (WGS) entry which is preliminary data.</text>
</comment>
<evidence type="ECO:0000259" key="2">
    <source>
        <dbReference type="Pfam" id="PF15607"/>
    </source>
</evidence>
<dbReference type="InterPro" id="IPR028946">
    <property type="entry name" value="Ntox44"/>
</dbReference>
<dbReference type="Proteomes" id="UP001158644">
    <property type="component" value="Unassembled WGS sequence"/>
</dbReference>
<protein>
    <submittedName>
        <fullName evidence="3">Polymorphic toxin type 44 domain-containing protein</fullName>
    </submittedName>
</protein>
<feature type="domain" description="Bacterial toxin 44" evidence="2">
    <location>
        <begin position="203"/>
        <end position="317"/>
    </location>
</feature>
<reference evidence="3 4" key="1">
    <citation type="submission" date="2022-09" db="EMBL/GenBank/DDBJ databases">
        <title>Intensive care unit water sources are persistently colonized with multi-drug resistant bacteria and are the site of extensive horizontal gene transfer of antibiotic resistance genes.</title>
        <authorList>
            <person name="Diorio-Toth L."/>
        </authorList>
    </citation>
    <scope>NUCLEOTIDE SEQUENCE [LARGE SCALE GENOMIC DNA]</scope>
    <source>
        <strain evidence="3 4">GD03967</strain>
    </source>
</reference>
<evidence type="ECO:0000313" key="4">
    <source>
        <dbReference type="Proteomes" id="UP001158644"/>
    </source>
</evidence>
<sequence>MMTGRPIIRVGDKTTHGGTVMEGFSSYSIDGRAAAGLGHNVECPTCNGIYPIVEGVSSFTIDGGYVAIEGMRTACGATLIASQNIASVIPDSGGIARVSRNWRTREKELREGGAGSERPHSDVLRQSSCEHADTAVIPAEYIVREMKTNPFSIRGRQIHDSNHFDFGSYSRQWSESPWYAKLSSRPSYVEALAEEKLRAYALWADIVGPGQPWDHKPMLQKMLKGVWNSGWQKSGDFDYFYDIWSNIHYGYVGVAVGFTPDELINGAGIAQALHDTLGALAEPRLPSMQNHPENGGWPASADDRPDHISIRLGCDLYVDVKPHALTPAILLGAVQAVPVPWGSGQDRSKEIHDRER</sequence>
<dbReference type="Pfam" id="PF05488">
    <property type="entry name" value="PAAR_motif"/>
    <property type="match status" value="1"/>
</dbReference>
<dbReference type="AlphaFoldDB" id="A0ABD4Z084"/>
<evidence type="ECO:0000256" key="1">
    <source>
        <dbReference type="SAM" id="MobiDB-lite"/>
    </source>
</evidence>
<dbReference type="EMBL" id="JAOBZK010000039">
    <property type="protein sequence ID" value="MDH1180833.1"/>
    <property type="molecule type" value="Genomic_DNA"/>
</dbReference>
<name>A0ABD4Z084_9BURK</name>
<evidence type="ECO:0000313" key="3">
    <source>
        <dbReference type="EMBL" id="MDH1180833.1"/>
    </source>
</evidence>
<dbReference type="CDD" id="cd14744">
    <property type="entry name" value="PAAR_CT_2"/>
    <property type="match status" value="1"/>
</dbReference>